<keyword evidence="5" id="KW-0503">Monooxygenase</keyword>
<evidence type="ECO:0000259" key="6">
    <source>
        <dbReference type="Pfam" id="PF01494"/>
    </source>
</evidence>
<sequence>MHAIIIGAGPAGLAAALALHKQSNDTPSAPAIRITVLERRPNITLEISGGGQLGGAINLTPLALRYLDALGVGKRLRPRGAKVSSIEMISHRTGTPLGKLWPNVDALRVARQQVVECLAETISESPEISIRHGVRIAKIEQVGDADGKGEVKVHLTSGQGDEENEVIEGDFLLGCDGIHSHVKSTVVDPGRKKEYSGRAAAYGYVRLDEPGETGVMMADGTPAIRDSSMVMGARGTLLMTFFEPSRTRVYVAGVISAPEEEVAAAEDGRKAVGRDKESLKRDMLRRFEGGGFTGLEELVAKCQEWFFFPVYMLPNGGVWSKGRVLLLGDAAHAMPPQGESTGVAIEDGVLLAHVFSRRGNRSVAAMFADYEKLRRDVIKKLYDQTMFRWADAGDKPLWKSVVMDWVMWVVLLVMNYSSKDHFARDVRKLELPA</sequence>
<evidence type="ECO:0000256" key="4">
    <source>
        <dbReference type="ARBA" id="ARBA00023002"/>
    </source>
</evidence>
<gene>
    <name evidence="7" type="ORF">B0H66DRAFT_602413</name>
</gene>
<dbReference type="SUPFAM" id="SSF51905">
    <property type="entry name" value="FAD/NAD(P)-binding domain"/>
    <property type="match status" value="1"/>
</dbReference>
<reference evidence="7" key="1">
    <citation type="journal article" date="2023" name="Mol. Phylogenet. Evol.">
        <title>Genome-scale phylogeny and comparative genomics of the fungal order Sordariales.</title>
        <authorList>
            <person name="Hensen N."/>
            <person name="Bonometti L."/>
            <person name="Westerberg I."/>
            <person name="Brannstrom I.O."/>
            <person name="Guillou S."/>
            <person name="Cros-Aarteil S."/>
            <person name="Calhoun S."/>
            <person name="Haridas S."/>
            <person name="Kuo A."/>
            <person name="Mondo S."/>
            <person name="Pangilinan J."/>
            <person name="Riley R."/>
            <person name="LaButti K."/>
            <person name="Andreopoulos B."/>
            <person name="Lipzen A."/>
            <person name="Chen C."/>
            <person name="Yan M."/>
            <person name="Daum C."/>
            <person name="Ng V."/>
            <person name="Clum A."/>
            <person name="Steindorff A."/>
            <person name="Ohm R.A."/>
            <person name="Martin F."/>
            <person name="Silar P."/>
            <person name="Natvig D.O."/>
            <person name="Lalanne C."/>
            <person name="Gautier V."/>
            <person name="Ament-Velasquez S.L."/>
            <person name="Kruys A."/>
            <person name="Hutchinson M.I."/>
            <person name="Powell A.J."/>
            <person name="Barry K."/>
            <person name="Miller A.N."/>
            <person name="Grigoriev I.V."/>
            <person name="Debuchy R."/>
            <person name="Gladieux P."/>
            <person name="Hiltunen Thoren M."/>
            <person name="Johannesson H."/>
        </authorList>
    </citation>
    <scope>NUCLEOTIDE SEQUENCE</scope>
    <source>
        <strain evidence="7">CBS 118394</strain>
    </source>
</reference>
<feature type="domain" description="FAD-binding" evidence="6">
    <location>
        <begin position="3"/>
        <end position="186"/>
    </location>
</feature>
<feature type="domain" description="FAD-binding" evidence="6">
    <location>
        <begin position="319"/>
        <end position="384"/>
    </location>
</feature>
<dbReference type="Proteomes" id="UP001283341">
    <property type="component" value="Unassembled WGS sequence"/>
</dbReference>
<evidence type="ECO:0000256" key="3">
    <source>
        <dbReference type="ARBA" id="ARBA00022827"/>
    </source>
</evidence>
<keyword evidence="3" id="KW-0274">FAD</keyword>
<dbReference type="PRINTS" id="PR00420">
    <property type="entry name" value="RNGMNOXGNASE"/>
</dbReference>
<dbReference type="InterPro" id="IPR002938">
    <property type="entry name" value="FAD-bd"/>
</dbReference>
<dbReference type="PANTHER" id="PTHR13789:SF309">
    <property type="entry name" value="PUTATIVE (AFU_ORTHOLOGUE AFUA_6G14510)-RELATED"/>
    <property type="match status" value="1"/>
</dbReference>
<keyword evidence="2" id="KW-0285">Flavoprotein</keyword>
<protein>
    <recommendedName>
        <fullName evidence="6">FAD-binding domain-containing protein</fullName>
    </recommendedName>
</protein>
<dbReference type="Gene3D" id="3.50.50.60">
    <property type="entry name" value="FAD/NAD(P)-binding domain"/>
    <property type="match status" value="1"/>
</dbReference>
<evidence type="ECO:0000256" key="1">
    <source>
        <dbReference type="ARBA" id="ARBA00007992"/>
    </source>
</evidence>
<evidence type="ECO:0000313" key="8">
    <source>
        <dbReference type="Proteomes" id="UP001283341"/>
    </source>
</evidence>
<dbReference type="GO" id="GO:0004497">
    <property type="term" value="F:monooxygenase activity"/>
    <property type="evidence" value="ECO:0007669"/>
    <property type="project" value="UniProtKB-KW"/>
</dbReference>
<keyword evidence="8" id="KW-1185">Reference proteome</keyword>
<proteinExistence type="inferred from homology"/>
<dbReference type="AlphaFoldDB" id="A0AAE0IEW4"/>
<comment type="caution">
    <text evidence="7">The sequence shown here is derived from an EMBL/GenBank/DDBJ whole genome shotgun (WGS) entry which is preliminary data.</text>
</comment>
<comment type="similarity">
    <text evidence="1">Belongs to the paxM FAD-dependent monooxygenase family.</text>
</comment>
<name>A0AAE0IEW4_9PEZI</name>
<dbReference type="PANTHER" id="PTHR13789">
    <property type="entry name" value="MONOOXYGENASE"/>
    <property type="match status" value="1"/>
</dbReference>
<dbReference type="InterPro" id="IPR036188">
    <property type="entry name" value="FAD/NAD-bd_sf"/>
</dbReference>
<accession>A0AAE0IEW4</accession>
<reference evidence="7" key="2">
    <citation type="submission" date="2023-06" db="EMBL/GenBank/DDBJ databases">
        <authorList>
            <consortium name="Lawrence Berkeley National Laboratory"/>
            <person name="Haridas S."/>
            <person name="Hensen N."/>
            <person name="Bonometti L."/>
            <person name="Westerberg I."/>
            <person name="Brannstrom I.O."/>
            <person name="Guillou S."/>
            <person name="Cros-Aarteil S."/>
            <person name="Calhoun S."/>
            <person name="Kuo A."/>
            <person name="Mondo S."/>
            <person name="Pangilinan J."/>
            <person name="Riley R."/>
            <person name="Labutti K."/>
            <person name="Andreopoulos B."/>
            <person name="Lipzen A."/>
            <person name="Chen C."/>
            <person name="Yanf M."/>
            <person name="Daum C."/>
            <person name="Ng V."/>
            <person name="Clum A."/>
            <person name="Steindorff A."/>
            <person name="Ohm R."/>
            <person name="Martin F."/>
            <person name="Silar P."/>
            <person name="Natvig D."/>
            <person name="Lalanne C."/>
            <person name="Gautier V."/>
            <person name="Ament-Velasquez S.L."/>
            <person name="Kruys A."/>
            <person name="Hutchinson M.I."/>
            <person name="Powell A.J."/>
            <person name="Barry K."/>
            <person name="Miller A.N."/>
            <person name="Grigoriev I.V."/>
            <person name="Debuchy R."/>
            <person name="Gladieux P."/>
            <person name="Thoren M.H."/>
            <person name="Johannesson H."/>
        </authorList>
    </citation>
    <scope>NUCLEOTIDE SEQUENCE</scope>
    <source>
        <strain evidence="7">CBS 118394</strain>
    </source>
</reference>
<evidence type="ECO:0000256" key="2">
    <source>
        <dbReference type="ARBA" id="ARBA00022630"/>
    </source>
</evidence>
<evidence type="ECO:0000313" key="7">
    <source>
        <dbReference type="EMBL" id="KAK3323001.1"/>
    </source>
</evidence>
<organism evidence="7 8">
    <name type="scientific">Apodospora peruviana</name>
    <dbReference type="NCBI Taxonomy" id="516989"/>
    <lineage>
        <taxon>Eukaryota</taxon>
        <taxon>Fungi</taxon>
        <taxon>Dikarya</taxon>
        <taxon>Ascomycota</taxon>
        <taxon>Pezizomycotina</taxon>
        <taxon>Sordariomycetes</taxon>
        <taxon>Sordariomycetidae</taxon>
        <taxon>Sordariales</taxon>
        <taxon>Lasiosphaeriaceae</taxon>
        <taxon>Apodospora</taxon>
    </lineage>
</organism>
<evidence type="ECO:0000256" key="5">
    <source>
        <dbReference type="ARBA" id="ARBA00023033"/>
    </source>
</evidence>
<dbReference type="GO" id="GO:0071949">
    <property type="term" value="F:FAD binding"/>
    <property type="evidence" value="ECO:0007669"/>
    <property type="project" value="InterPro"/>
</dbReference>
<dbReference type="EMBL" id="JAUEDM010000003">
    <property type="protein sequence ID" value="KAK3323001.1"/>
    <property type="molecule type" value="Genomic_DNA"/>
</dbReference>
<keyword evidence="4" id="KW-0560">Oxidoreductase</keyword>
<dbReference type="Pfam" id="PF01494">
    <property type="entry name" value="FAD_binding_3"/>
    <property type="match status" value="2"/>
</dbReference>
<dbReference type="InterPro" id="IPR050493">
    <property type="entry name" value="FAD-dep_Monooxygenase_BioMet"/>
</dbReference>